<dbReference type="PANTHER" id="PTHR11690">
    <property type="entry name" value="AMILORIDE-SENSITIVE SODIUM CHANNEL-RELATED"/>
    <property type="match status" value="1"/>
</dbReference>
<evidence type="ECO:0000256" key="13">
    <source>
        <dbReference type="SAM" id="MobiDB-lite"/>
    </source>
</evidence>
<protein>
    <submittedName>
        <fullName evidence="16">Acid-sensing ion channel 5</fullName>
    </submittedName>
</protein>
<dbReference type="AlphaFoldDB" id="A0A6J3CVH9"/>
<keyword evidence="6" id="KW-0915">Sodium</keyword>
<name>A0A6J3CVH9_AYTFU</name>
<dbReference type="GO" id="GO:0015280">
    <property type="term" value="F:ligand-gated sodium channel activity"/>
    <property type="evidence" value="ECO:0007669"/>
    <property type="project" value="TreeGrafter"/>
</dbReference>
<dbReference type="Pfam" id="PF00858">
    <property type="entry name" value="ASC"/>
    <property type="match status" value="1"/>
</dbReference>
<keyword evidence="7 12" id="KW-0406">Ion transport</keyword>
<keyword evidence="3 12" id="KW-0894">Sodium channel</keyword>
<dbReference type="GO" id="GO:0005886">
    <property type="term" value="C:plasma membrane"/>
    <property type="evidence" value="ECO:0007669"/>
    <property type="project" value="TreeGrafter"/>
</dbReference>
<dbReference type="PANTHER" id="PTHR11690:SF286">
    <property type="entry name" value="ACID-SENSING ION CHANNEL 5"/>
    <property type="match status" value="1"/>
</dbReference>
<keyword evidence="10 12" id="KW-0739">Sodium transport</keyword>
<dbReference type="GeneID" id="116488585"/>
<evidence type="ECO:0000256" key="1">
    <source>
        <dbReference type="ARBA" id="ARBA00004141"/>
    </source>
</evidence>
<keyword evidence="9" id="KW-0325">Glycoprotein</keyword>
<evidence type="ECO:0000256" key="6">
    <source>
        <dbReference type="ARBA" id="ARBA00023053"/>
    </source>
</evidence>
<comment type="similarity">
    <text evidence="12">Belongs to the amiloride-sensitive sodium channel (TC 1.A.6) family.</text>
</comment>
<feature type="transmembrane region" description="Helical" evidence="14">
    <location>
        <begin position="63"/>
        <end position="80"/>
    </location>
</feature>
<dbReference type="InterPro" id="IPR001873">
    <property type="entry name" value="ENaC"/>
</dbReference>
<dbReference type="CTD" id="51802"/>
<evidence type="ECO:0000256" key="4">
    <source>
        <dbReference type="ARBA" id="ARBA00022692"/>
    </source>
</evidence>
<gene>
    <name evidence="16" type="primary">ASIC5</name>
</gene>
<proteinExistence type="inferred from homology"/>
<dbReference type="PRINTS" id="PR01078">
    <property type="entry name" value="AMINACHANNEL"/>
</dbReference>
<evidence type="ECO:0000313" key="16">
    <source>
        <dbReference type="RefSeq" id="XP_032042134.1"/>
    </source>
</evidence>
<keyword evidence="11 12" id="KW-0407">Ion channel</keyword>
<dbReference type="Gene3D" id="1.10.287.770">
    <property type="entry name" value="YojJ-like"/>
    <property type="match status" value="1"/>
</dbReference>
<evidence type="ECO:0000256" key="8">
    <source>
        <dbReference type="ARBA" id="ARBA00023136"/>
    </source>
</evidence>
<dbReference type="RefSeq" id="XP_032042134.1">
    <property type="nucleotide sequence ID" value="XM_032186243.1"/>
</dbReference>
<dbReference type="Proteomes" id="UP000504639">
    <property type="component" value="Chromosome 4"/>
</dbReference>
<keyword evidence="8 14" id="KW-0472">Membrane</keyword>
<evidence type="ECO:0000256" key="9">
    <source>
        <dbReference type="ARBA" id="ARBA00023180"/>
    </source>
</evidence>
<comment type="subcellular location">
    <subcellularLocation>
        <location evidence="1">Membrane</location>
        <topology evidence="1">Multi-pass membrane protein</topology>
    </subcellularLocation>
</comment>
<organism evidence="15 16">
    <name type="scientific">Aythya fuligula</name>
    <name type="common">Tufted duck</name>
    <name type="synonym">Anas fuligula</name>
    <dbReference type="NCBI Taxonomy" id="219594"/>
    <lineage>
        <taxon>Eukaryota</taxon>
        <taxon>Metazoa</taxon>
        <taxon>Chordata</taxon>
        <taxon>Craniata</taxon>
        <taxon>Vertebrata</taxon>
        <taxon>Euteleostomi</taxon>
        <taxon>Archelosauria</taxon>
        <taxon>Archosauria</taxon>
        <taxon>Dinosauria</taxon>
        <taxon>Saurischia</taxon>
        <taxon>Theropoda</taxon>
        <taxon>Coelurosauria</taxon>
        <taxon>Aves</taxon>
        <taxon>Neognathae</taxon>
        <taxon>Galloanserae</taxon>
        <taxon>Anseriformes</taxon>
        <taxon>Anatidae</taxon>
        <taxon>Aythyinae</taxon>
        <taxon>Aythya</taxon>
    </lineage>
</organism>
<dbReference type="Gene3D" id="2.60.470.10">
    <property type="entry name" value="Acid-sensing ion channels like domains"/>
    <property type="match status" value="1"/>
</dbReference>
<evidence type="ECO:0000256" key="11">
    <source>
        <dbReference type="ARBA" id="ARBA00023303"/>
    </source>
</evidence>
<evidence type="ECO:0000313" key="15">
    <source>
        <dbReference type="Proteomes" id="UP000504639"/>
    </source>
</evidence>
<evidence type="ECO:0000256" key="12">
    <source>
        <dbReference type="RuleBase" id="RU000679"/>
    </source>
</evidence>
<feature type="region of interest" description="Disordered" evidence="13">
    <location>
        <begin position="487"/>
        <end position="512"/>
    </location>
</feature>
<feature type="compositionally biased region" description="Basic and acidic residues" evidence="13">
    <location>
        <begin position="493"/>
        <end position="506"/>
    </location>
</feature>
<evidence type="ECO:0000256" key="7">
    <source>
        <dbReference type="ARBA" id="ARBA00023065"/>
    </source>
</evidence>
<keyword evidence="5 14" id="KW-1133">Transmembrane helix</keyword>
<sequence length="512" mass="58691">MDQLGRFTQLDAKGKLEKIRLYLIKKLQPCLEDRKRYHQEFASSTSFHGVQNIVRRRSRTHRGLWLLVVTGCLSIVIWQICSRFTYYFSWPTTTTVVVQYVENVKFPAVTFCNLNRFQAHAVSNLQIIFLLWNIVSGVVQKFSMEDKFSQEINDFLLGNQNFSIKEFTRKNGFYLNHSTLLECEFFGKTCHPEDFEHVFTEYGNCFTFNYNGLPARSVSLSGRGLRLLFDVQQEQFTDDPALGYTDAGITFVIHSPKEVPRFDGLGLLTPVGMHAQVAIRQLKSIIQEYPWGECKPDIKLQYQNTYSTNGCLQECKARYIQDWCGCLPFILPGNGTECDLLKFYNCVYPAVSDIEIKGLCTVGTHNSTCPAPCEEMEYPTTVTYSSFGGENAIKFISAKLKKSPEYIRQNLVLIDIKYHDLSYKITQQQKALSVSELLADVGGQLGLFCGASMITLIELLEYIFTNFCWMCIFLLLKAPEMPQWNNPFQNQPTHKEKNTGIQKEKNTGIQEC</sequence>
<evidence type="ECO:0000256" key="10">
    <source>
        <dbReference type="ARBA" id="ARBA00023201"/>
    </source>
</evidence>
<evidence type="ECO:0000256" key="2">
    <source>
        <dbReference type="ARBA" id="ARBA00022448"/>
    </source>
</evidence>
<keyword evidence="2 12" id="KW-0813">Transport</keyword>
<dbReference type="KEGG" id="aful:116488585"/>
<keyword evidence="15" id="KW-1185">Reference proteome</keyword>
<evidence type="ECO:0000256" key="5">
    <source>
        <dbReference type="ARBA" id="ARBA00022989"/>
    </source>
</evidence>
<keyword evidence="4 12" id="KW-0812">Transmembrane</keyword>
<feature type="transmembrane region" description="Helical" evidence="14">
    <location>
        <begin position="459"/>
        <end position="476"/>
    </location>
</feature>
<accession>A0A6J3CVH9</accession>
<dbReference type="FunFam" id="1.10.287.770:FF:000001">
    <property type="entry name" value="Acid-sensing ion channel subunit 1"/>
    <property type="match status" value="1"/>
</dbReference>
<dbReference type="InParanoid" id="A0A6J3CVH9"/>
<reference evidence="16" key="1">
    <citation type="submission" date="2025-08" db="UniProtKB">
        <authorList>
            <consortium name="RefSeq"/>
        </authorList>
    </citation>
    <scope>IDENTIFICATION</scope>
    <source>
        <tissue evidence="16">Lung</tissue>
    </source>
</reference>
<evidence type="ECO:0000256" key="14">
    <source>
        <dbReference type="SAM" id="Phobius"/>
    </source>
</evidence>
<evidence type="ECO:0000256" key="3">
    <source>
        <dbReference type="ARBA" id="ARBA00022461"/>
    </source>
</evidence>